<gene>
    <name evidence="7" type="ORF">ACFPKY_07735</name>
</gene>
<evidence type="ECO:0000313" key="8">
    <source>
        <dbReference type="Proteomes" id="UP001595956"/>
    </source>
</evidence>
<protein>
    <submittedName>
        <fullName evidence="7">Lipopolysaccharide biosynthesis protein</fullName>
    </submittedName>
</protein>
<evidence type="ECO:0000256" key="5">
    <source>
        <dbReference type="ARBA" id="ARBA00023136"/>
    </source>
</evidence>
<evidence type="ECO:0000256" key="1">
    <source>
        <dbReference type="ARBA" id="ARBA00004651"/>
    </source>
</evidence>
<dbReference type="Proteomes" id="UP001595956">
    <property type="component" value="Unassembled WGS sequence"/>
</dbReference>
<keyword evidence="3 6" id="KW-0812">Transmembrane</keyword>
<dbReference type="PANTHER" id="PTHR30250">
    <property type="entry name" value="PST FAMILY PREDICTED COLANIC ACID TRANSPORTER"/>
    <property type="match status" value="1"/>
</dbReference>
<feature type="transmembrane region" description="Helical" evidence="6">
    <location>
        <begin position="118"/>
        <end position="140"/>
    </location>
</feature>
<feature type="transmembrane region" description="Helical" evidence="6">
    <location>
        <begin position="251"/>
        <end position="274"/>
    </location>
</feature>
<evidence type="ECO:0000256" key="4">
    <source>
        <dbReference type="ARBA" id="ARBA00022989"/>
    </source>
</evidence>
<evidence type="ECO:0000256" key="6">
    <source>
        <dbReference type="SAM" id="Phobius"/>
    </source>
</evidence>
<dbReference type="EMBL" id="JBHSMD010000002">
    <property type="protein sequence ID" value="MFC5492986.1"/>
    <property type="molecule type" value="Genomic_DNA"/>
</dbReference>
<reference evidence="8" key="1">
    <citation type="journal article" date="2019" name="Int. J. Syst. Evol. Microbiol.">
        <title>The Global Catalogue of Microorganisms (GCM) 10K type strain sequencing project: providing services to taxonomists for standard genome sequencing and annotation.</title>
        <authorList>
            <consortium name="The Broad Institute Genomics Platform"/>
            <consortium name="The Broad Institute Genome Sequencing Center for Infectious Disease"/>
            <person name="Wu L."/>
            <person name="Ma J."/>
        </authorList>
    </citation>
    <scope>NUCLEOTIDE SEQUENCE [LARGE SCALE GENOMIC DNA]</scope>
    <source>
        <strain evidence="8">KACC 13778</strain>
    </source>
</reference>
<evidence type="ECO:0000256" key="3">
    <source>
        <dbReference type="ARBA" id="ARBA00022692"/>
    </source>
</evidence>
<keyword evidence="8" id="KW-1185">Reference proteome</keyword>
<evidence type="ECO:0000313" key="7">
    <source>
        <dbReference type="EMBL" id="MFC5492986.1"/>
    </source>
</evidence>
<name>A0ABW0MZD4_9ACTN</name>
<feature type="transmembrane region" description="Helical" evidence="6">
    <location>
        <begin position="356"/>
        <end position="374"/>
    </location>
</feature>
<dbReference type="RefSeq" id="WP_345171680.1">
    <property type="nucleotide sequence ID" value="NZ_BAABFQ010000003.1"/>
</dbReference>
<accession>A0ABW0MZD4</accession>
<dbReference type="InterPro" id="IPR050833">
    <property type="entry name" value="Poly_Biosynth_Transport"/>
</dbReference>
<evidence type="ECO:0000256" key="2">
    <source>
        <dbReference type="ARBA" id="ARBA00022475"/>
    </source>
</evidence>
<feature type="transmembrane region" description="Helical" evidence="6">
    <location>
        <begin position="177"/>
        <end position="197"/>
    </location>
</feature>
<dbReference type="Pfam" id="PF01943">
    <property type="entry name" value="Polysacc_synt"/>
    <property type="match status" value="1"/>
</dbReference>
<feature type="transmembrane region" description="Helical" evidence="6">
    <location>
        <begin position="12"/>
        <end position="33"/>
    </location>
</feature>
<feature type="transmembrane region" description="Helical" evidence="6">
    <location>
        <begin position="328"/>
        <end position="349"/>
    </location>
</feature>
<feature type="transmembrane region" description="Helical" evidence="6">
    <location>
        <begin position="86"/>
        <end position="106"/>
    </location>
</feature>
<proteinExistence type="predicted"/>
<feature type="transmembrane region" description="Helical" evidence="6">
    <location>
        <begin position="45"/>
        <end position="65"/>
    </location>
</feature>
<dbReference type="InterPro" id="IPR002797">
    <property type="entry name" value="Polysacc_synth"/>
</dbReference>
<comment type="caution">
    <text evidence="7">The sequence shown here is derived from an EMBL/GenBank/DDBJ whole genome shotgun (WGS) entry which is preliminary data.</text>
</comment>
<dbReference type="PANTHER" id="PTHR30250:SF11">
    <property type="entry name" value="O-ANTIGEN TRANSPORTER-RELATED"/>
    <property type="match status" value="1"/>
</dbReference>
<feature type="transmembrane region" description="Helical" evidence="6">
    <location>
        <begin position="286"/>
        <end position="308"/>
    </location>
</feature>
<feature type="transmembrane region" description="Helical" evidence="6">
    <location>
        <begin position="380"/>
        <end position="402"/>
    </location>
</feature>
<keyword evidence="4 6" id="KW-1133">Transmembrane helix</keyword>
<organism evidence="7 8">
    <name type="scientific">Nocardioides caricicola</name>
    <dbReference type="NCBI Taxonomy" id="634770"/>
    <lineage>
        <taxon>Bacteria</taxon>
        <taxon>Bacillati</taxon>
        <taxon>Actinomycetota</taxon>
        <taxon>Actinomycetes</taxon>
        <taxon>Propionibacteriales</taxon>
        <taxon>Nocardioidaceae</taxon>
        <taxon>Nocardioides</taxon>
    </lineage>
</organism>
<keyword evidence="2" id="KW-1003">Cell membrane</keyword>
<keyword evidence="5 6" id="KW-0472">Membrane</keyword>
<feature type="transmembrane region" description="Helical" evidence="6">
    <location>
        <begin position="220"/>
        <end position="239"/>
    </location>
</feature>
<feature type="transmembrane region" description="Helical" evidence="6">
    <location>
        <begin position="152"/>
        <end position="171"/>
    </location>
</feature>
<sequence length="418" mass="43665">MAPDTRRLTAVLGGGGSIAVAMGIMNVATYGFTMVAARMLGPGSYGAFASLMATLLVVTVLQLGLQATAARRIAAEPEHVAQIEKTILGVTYRAAIALGVLLLVLAPLLNVVLRLDSLLTAAVLAVVSVPFTIMGGQAGILQGERRWGALSILYILSGVPRVVIGTALLLWQPSELTALIGTGLGACAPVVAGWWFLRGRIDSGVHSEDHGFRRVIRESVLNSQVLLAFFALSNADIVIARNVLSEHDAGLYAGGLILTKAVLFLPQFVVVIAFPSMSTIAERRRALTGSLGLIAVVGALATAGAAVLPQLALVFVGGHRYDEIADHLWIFAILGTVLAMLQLLVYSVLARQGKRSVFLVWAAFLTLVALGLSADSLRGLLSVVLTVDALLLAALLAISLYVTRPSVGGLVPAATEAD</sequence>
<comment type="subcellular location">
    <subcellularLocation>
        <location evidence="1">Cell membrane</location>
        <topology evidence="1">Multi-pass membrane protein</topology>
    </subcellularLocation>
</comment>